<name>A0A3D9LPG0_9FLAO</name>
<keyword evidence="4" id="KW-1185">Reference proteome</keyword>
<evidence type="ECO:0000259" key="2">
    <source>
        <dbReference type="SMART" id="SM00287"/>
    </source>
</evidence>
<proteinExistence type="predicted"/>
<feature type="chain" id="PRO_5017594115" description="SH3b domain-containing protein" evidence="1">
    <location>
        <begin position="19"/>
        <end position="391"/>
    </location>
</feature>
<dbReference type="AlphaFoldDB" id="A0A3D9LPG0"/>
<dbReference type="InterPro" id="IPR003646">
    <property type="entry name" value="SH3-like_bac-type"/>
</dbReference>
<comment type="caution">
    <text evidence="3">The sequence shown here is derived from an EMBL/GenBank/DDBJ whole genome shotgun (WGS) entry which is preliminary data.</text>
</comment>
<dbReference type="Gene3D" id="2.30.30.40">
    <property type="entry name" value="SH3 Domains"/>
    <property type="match status" value="1"/>
</dbReference>
<evidence type="ECO:0000313" key="3">
    <source>
        <dbReference type="EMBL" id="REE07883.1"/>
    </source>
</evidence>
<reference evidence="3 4" key="1">
    <citation type="submission" date="2018-07" db="EMBL/GenBank/DDBJ databases">
        <title>Genomic Encyclopedia of Type Strains, Phase III (KMG-III): the genomes of soil and plant-associated and newly described type strains.</title>
        <authorList>
            <person name="Whitman W."/>
        </authorList>
    </citation>
    <scope>NUCLEOTIDE SEQUENCE [LARGE SCALE GENOMIC DNA]</scope>
    <source>
        <strain evidence="3 4">CECT 7948</strain>
    </source>
</reference>
<dbReference type="Proteomes" id="UP000256919">
    <property type="component" value="Unassembled WGS sequence"/>
</dbReference>
<dbReference type="SMART" id="SM00287">
    <property type="entry name" value="SH3b"/>
    <property type="match status" value="2"/>
</dbReference>
<dbReference type="RefSeq" id="WP_115812551.1">
    <property type="nucleotide sequence ID" value="NZ_QREI01000010.1"/>
</dbReference>
<dbReference type="OrthoDB" id="695178at2"/>
<accession>A0A3D9LPG0</accession>
<dbReference type="EMBL" id="QREI01000010">
    <property type="protein sequence ID" value="REE07883.1"/>
    <property type="molecule type" value="Genomic_DNA"/>
</dbReference>
<protein>
    <recommendedName>
        <fullName evidence="2">SH3b domain-containing protein</fullName>
    </recommendedName>
</protein>
<evidence type="ECO:0000313" key="4">
    <source>
        <dbReference type="Proteomes" id="UP000256919"/>
    </source>
</evidence>
<organism evidence="3 4">
    <name type="scientific">Winogradskyella pacifica</name>
    <dbReference type="NCBI Taxonomy" id="664642"/>
    <lineage>
        <taxon>Bacteria</taxon>
        <taxon>Pseudomonadati</taxon>
        <taxon>Bacteroidota</taxon>
        <taxon>Flavobacteriia</taxon>
        <taxon>Flavobacteriales</taxon>
        <taxon>Flavobacteriaceae</taxon>
        <taxon>Winogradskyella</taxon>
    </lineage>
</organism>
<sequence>MRLKILFICLFVSALIQAQNHKYLNADTRLYNEADTNEGFKGYFKVNARVEVLSAQTTDWSFVKADNDTKGYVPSKHLSDKYNSNQNIVEDSDNPILNGDNYYGGHHLFVTVASLRARSEPNLSGEIRTILSMGEPVQVKYIPVEKDAWVNISDNRYIQRKYLNERPDYDALALTYASIEKSNTNERLKIAERLVELAWNTGYAYLKSAYLVLLDVATDTNNTALIKSTQMYLTLADGLEQPLPQETVTKYIEKASFKIKGVQTNKLIVDLNTVIDTYGQPFKIENISDECGVYYSDTFYHYKNMTLSVNPEENLAEIVNIILDENSVFIMNKNSIIDHTITETEFIKLYSKYIRTSIQDLHTYTIFNDYGGYNIVFKSGKVYSVTVFNLC</sequence>
<gene>
    <name evidence="3" type="ORF">DFQ09_11077</name>
</gene>
<feature type="signal peptide" evidence="1">
    <location>
        <begin position="1"/>
        <end position="18"/>
    </location>
</feature>
<feature type="domain" description="SH3b" evidence="2">
    <location>
        <begin position="18"/>
        <end position="81"/>
    </location>
</feature>
<feature type="domain" description="SH3b" evidence="2">
    <location>
        <begin position="105"/>
        <end position="166"/>
    </location>
</feature>
<keyword evidence="1" id="KW-0732">Signal</keyword>
<evidence type="ECO:0000256" key="1">
    <source>
        <dbReference type="SAM" id="SignalP"/>
    </source>
</evidence>